<dbReference type="EMBL" id="JALLAZ020001416">
    <property type="protein sequence ID" value="KAL3775356.1"/>
    <property type="molecule type" value="Genomic_DNA"/>
</dbReference>
<proteinExistence type="predicted"/>
<name>A0ABD3NLF2_9STRA</name>
<dbReference type="Proteomes" id="UP001530315">
    <property type="component" value="Unassembled WGS sequence"/>
</dbReference>
<evidence type="ECO:0000256" key="1">
    <source>
        <dbReference type="SAM" id="MobiDB-lite"/>
    </source>
</evidence>
<keyword evidence="3" id="KW-1185">Reference proteome</keyword>
<sequence length="420" mass="45860">MSFSNAHAPRYDLGLNPPYQINYRAKRAGKHITATKRRITFQFGFSSADAIREGRSEADCRGEEHEVVLVWSHITGKRQLFMDGREFHASRAARGNTRFEHSWSIPGNHVLKIVANGAPPITAEGARQFKQFDLQLDGMSYFEFSKIYELGTKDVGVASPREEEVGGRRPVALPAPAHSCRGAAYDARDDDADDEEEDARRPPLPQAPAPAVDLFDSRPTPIEVDLFDSHVGSIPSLVGCTSNSDSLQSPYYDEFAPSASRSSFDSISNEILGAYDHAPSHPAPVDAAHSSSRALVPVSEEGVDAATRSFKNLVNLDDITTTPSLQQASLRGRKAVSSSPASWNQVGRAPTLAEIRDSQSSPTMPARPVMKVHEFPQAGYYQPQAIVPYGAAPSSYHQAAYGYGHRAPTYAHGNRGQYGY</sequence>
<evidence type="ECO:0000313" key="3">
    <source>
        <dbReference type="Proteomes" id="UP001530315"/>
    </source>
</evidence>
<evidence type="ECO:0000313" key="2">
    <source>
        <dbReference type="EMBL" id="KAL3775356.1"/>
    </source>
</evidence>
<reference evidence="2 3" key="1">
    <citation type="submission" date="2024-10" db="EMBL/GenBank/DDBJ databases">
        <title>Updated reference genomes for cyclostephanoid diatoms.</title>
        <authorList>
            <person name="Roberts W.R."/>
            <person name="Alverson A.J."/>
        </authorList>
    </citation>
    <scope>NUCLEOTIDE SEQUENCE [LARGE SCALE GENOMIC DNA]</scope>
    <source>
        <strain evidence="2 3">AJA276-08</strain>
    </source>
</reference>
<gene>
    <name evidence="2" type="ORF">ACHAW5_006498</name>
</gene>
<comment type="caution">
    <text evidence="2">The sequence shown here is derived from an EMBL/GenBank/DDBJ whole genome shotgun (WGS) entry which is preliminary data.</text>
</comment>
<feature type="region of interest" description="Disordered" evidence="1">
    <location>
        <begin position="163"/>
        <end position="215"/>
    </location>
</feature>
<feature type="compositionally biased region" description="Acidic residues" evidence="1">
    <location>
        <begin position="188"/>
        <end position="197"/>
    </location>
</feature>
<organism evidence="2 3">
    <name type="scientific">Stephanodiscus triporus</name>
    <dbReference type="NCBI Taxonomy" id="2934178"/>
    <lineage>
        <taxon>Eukaryota</taxon>
        <taxon>Sar</taxon>
        <taxon>Stramenopiles</taxon>
        <taxon>Ochrophyta</taxon>
        <taxon>Bacillariophyta</taxon>
        <taxon>Coscinodiscophyceae</taxon>
        <taxon>Thalassiosirophycidae</taxon>
        <taxon>Stephanodiscales</taxon>
        <taxon>Stephanodiscaceae</taxon>
        <taxon>Stephanodiscus</taxon>
    </lineage>
</organism>
<evidence type="ECO:0008006" key="4">
    <source>
        <dbReference type="Google" id="ProtNLM"/>
    </source>
</evidence>
<accession>A0ABD3NLF2</accession>
<protein>
    <recommendedName>
        <fullName evidence="4">Galectin</fullName>
    </recommendedName>
</protein>
<dbReference type="AlphaFoldDB" id="A0ABD3NLF2"/>